<proteinExistence type="predicted"/>
<gene>
    <name evidence="2" type="ORF">EDD42_0122</name>
</gene>
<protein>
    <submittedName>
        <fullName evidence="2">Uncharacterized protein</fullName>
    </submittedName>
</protein>
<evidence type="ECO:0000313" key="2">
    <source>
        <dbReference type="EMBL" id="ROR80089.1"/>
    </source>
</evidence>
<name>A0A3N2BXW0_9MICO</name>
<comment type="caution">
    <text evidence="2">The sequence shown here is derived from an EMBL/GenBank/DDBJ whole genome shotgun (WGS) entry which is preliminary data.</text>
</comment>
<keyword evidence="1" id="KW-0472">Membrane</keyword>
<feature type="transmembrane region" description="Helical" evidence="1">
    <location>
        <begin position="23"/>
        <end position="48"/>
    </location>
</feature>
<reference evidence="2 3" key="1">
    <citation type="submission" date="2018-11" db="EMBL/GenBank/DDBJ databases">
        <title>Sequencing the genomes of 1000 actinobacteria strains.</title>
        <authorList>
            <person name="Klenk H.-P."/>
        </authorList>
    </citation>
    <scope>NUCLEOTIDE SEQUENCE [LARGE SCALE GENOMIC DNA]</scope>
    <source>
        <strain evidence="2 3">DSM 14012</strain>
    </source>
</reference>
<evidence type="ECO:0000313" key="3">
    <source>
        <dbReference type="Proteomes" id="UP000266915"/>
    </source>
</evidence>
<keyword evidence="1" id="KW-0812">Transmembrane</keyword>
<dbReference type="RefSeq" id="WP_085511656.1">
    <property type="nucleotide sequence ID" value="NZ_FXAP01000002.1"/>
</dbReference>
<dbReference type="AlphaFoldDB" id="A0A3N2BXW0"/>
<accession>A0A3N2BXW0</accession>
<keyword evidence="1" id="KW-1133">Transmembrane helix</keyword>
<evidence type="ECO:0000256" key="1">
    <source>
        <dbReference type="SAM" id="Phobius"/>
    </source>
</evidence>
<organism evidence="2 3">
    <name type="scientific">Plantibacter flavus</name>
    <dbReference type="NCBI Taxonomy" id="150123"/>
    <lineage>
        <taxon>Bacteria</taxon>
        <taxon>Bacillati</taxon>
        <taxon>Actinomycetota</taxon>
        <taxon>Actinomycetes</taxon>
        <taxon>Micrococcales</taxon>
        <taxon>Microbacteriaceae</taxon>
        <taxon>Plantibacter</taxon>
    </lineage>
</organism>
<dbReference type="EMBL" id="RKHL01000001">
    <property type="protein sequence ID" value="ROR80089.1"/>
    <property type="molecule type" value="Genomic_DNA"/>
</dbReference>
<dbReference type="InterPro" id="IPR045635">
    <property type="entry name" value="DUF6412"/>
</dbReference>
<keyword evidence="3" id="KW-1185">Reference proteome</keyword>
<sequence>MVGLLELVARTFALLGAGGGGNVVIPALMVLGFIGAVSAAAVLIAVILQVRVTLRPRTGPVELREVENLRVLVTHNNPDAPGHVRSRAPGSAIVTVGTAGFSVQ</sequence>
<dbReference type="Pfam" id="PF19950">
    <property type="entry name" value="DUF6412"/>
    <property type="match status" value="1"/>
</dbReference>
<dbReference type="Proteomes" id="UP000266915">
    <property type="component" value="Unassembled WGS sequence"/>
</dbReference>